<dbReference type="Proteomes" id="UP001327027">
    <property type="component" value="Unassembled WGS sequence"/>
</dbReference>
<organism evidence="3 4">
    <name type="scientific">Aquimarina gracilis</name>
    <dbReference type="NCBI Taxonomy" id="874422"/>
    <lineage>
        <taxon>Bacteria</taxon>
        <taxon>Pseudomonadati</taxon>
        <taxon>Bacteroidota</taxon>
        <taxon>Flavobacteriia</taxon>
        <taxon>Flavobacteriales</taxon>
        <taxon>Flavobacteriaceae</taxon>
        <taxon>Aquimarina</taxon>
    </lineage>
</organism>
<keyword evidence="2" id="KW-1133">Transmembrane helix</keyword>
<sequence length="208" mass="24071">MEKFLNSITIVTIAMLSIMIAFTIKEASLFYDIFEIPNPDLKLIASALFAGATSLTMLAVSVNSKLFRNQEKESKFSFPEAFAVCSLILMLIAFKVFEPEIRHWTWYFKRVFLASFLALLEYVFSKMFVRKCEQQNSSINRTLELDTLTSKFNKVQSELSRTKNELSRTKEELQKVQFPCQHCGDVLNSPSNRKRHEAKCKMNPKNQK</sequence>
<feature type="transmembrane region" description="Helical" evidence="2">
    <location>
        <begin position="106"/>
        <end position="124"/>
    </location>
</feature>
<name>A0ABU5ZWW0_9FLAO</name>
<keyword evidence="2" id="KW-0472">Membrane</keyword>
<dbReference type="RefSeq" id="WP_324180351.1">
    <property type="nucleotide sequence ID" value="NZ_BAABAW010000024.1"/>
</dbReference>
<evidence type="ECO:0000313" key="4">
    <source>
        <dbReference type="Proteomes" id="UP001327027"/>
    </source>
</evidence>
<proteinExistence type="predicted"/>
<feature type="transmembrane region" description="Helical" evidence="2">
    <location>
        <begin position="76"/>
        <end position="94"/>
    </location>
</feature>
<evidence type="ECO:0000256" key="1">
    <source>
        <dbReference type="SAM" id="Coils"/>
    </source>
</evidence>
<reference evidence="3 4" key="1">
    <citation type="journal article" date="2013" name="Int. J. Syst. Evol. Microbiol.">
        <title>Aquimarina gracilis sp. nov., isolated from the gut microflora of a mussel, Mytilus coruscus, and emended description of Aquimarina spongiae.</title>
        <authorList>
            <person name="Park S.C."/>
            <person name="Choe H.N."/>
            <person name="Baik K.S."/>
            <person name="Seong C.N."/>
        </authorList>
    </citation>
    <scope>NUCLEOTIDE SEQUENCE [LARGE SCALE GENOMIC DNA]</scope>
    <source>
        <strain evidence="3 4">PSC32</strain>
    </source>
</reference>
<feature type="coiled-coil region" evidence="1">
    <location>
        <begin position="145"/>
        <end position="176"/>
    </location>
</feature>
<feature type="transmembrane region" description="Helical" evidence="2">
    <location>
        <begin position="44"/>
        <end position="64"/>
    </location>
</feature>
<dbReference type="EMBL" id="JAYKLX010000005">
    <property type="protein sequence ID" value="MEB3346327.1"/>
    <property type="molecule type" value="Genomic_DNA"/>
</dbReference>
<comment type="caution">
    <text evidence="3">The sequence shown here is derived from an EMBL/GenBank/DDBJ whole genome shotgun (WGS) entry which is preliminary data.</text>
</comment>
<keyword evidence="4" id="KW-1185">Reference proteome</keyword>
<accession>A0ABU5ZWW0</accession>
<gene>
    <name evidence="3" type="ORF">U6A24_12690</name>
</gene>
<keyword evidence="1" id="KW-0175">Coiled coil</keyword>
<evidence type="ECO:0000256" key="2">
    <source>
        <dbReference type="SAM" id="Phobius"/>
    </source>
</evidence>
<evidence type="ECO:0000313" key="3">
    <source>
        <dbReference type="EMBL" id="MEB3346327.1"/>
    </source>
</evidence>
<evidence type="ECO:0008006" key="5">
    <source>
        <dbReference type="Google" id="ProtNLM"/>
    </source>
</evidence>
<keyword evidence="2" id="KW-0812">Transmembrane</keyword>
<feature type="transmembrane region" description="Helical" evidence="2">
    <location>
        <begin position="7"/>
        <end position="24"/>
    </location>
</feature>
<protein>
    <recommendedName>
        <fullName evidence="5">C2H2-type domain-containing protein</fullName>
    </recommendedName>
</protein>